<dbReference type="InterPro" id="IPR050469">
    <property type="entry name" value="Diguanylate_Cyclase"/>
</dbReference>
<dbReference type="Pfam" id="PF07696">
    <property type="entry name" value="7TMR-DISMED2"/>
    <property type="match status" value="1"/>
</dbReference>
<feature type="transmembrane region" description="Helical" evidence="4">
    <location>
        <begin position="273"/>
        <end position="291"/>
    </location>
</feature>
<evidence type="ECO:0000313" key="6">
    <source>
        <dbReference type="EMBL" id="EAT13848.1"/>
    </source>
</evidence>
<keyword evidence="4" id="KW-0472">Membrane</keyword>
<dbReference type="InterPro" id="IPR043128">
    <property type="entry name" value="Rev_trsase/Diguanyl_cyclase"/>
</dbReference>
<comment type="caution">
    <text evidence="6">The sequence shown here is derived from an EMBL/GenBank/DDBJ whole genome shotgun (WGS) entry which is preliminary data.</text>
</comment>
<comment type="catalytic activity">
    <reaction evidence="3">
        <text>2 GTP = 3',3'-c-di-GMP + 2 diphosphate</text>
        <dbReference type="Rhea" id="RHEA:24898"/>
        <dbReference type="ChEBI" id="CHEBI:33019"/>
        <dbReference type="ChEBI" id="CHEBI:37565"/>
        <dbReference type="ChEBI" id="CHEBI:58805"/>
        <dbReference type="EC" id="2.7.7.65"/>
    </reaction>
</comment>
<proteinExistence type="predicted"/>
<name>Q1N5U4_9GAMM</name>
<gene>
    <name evidence="6" type="ORF">RED65_10659</name>
</gene>
<dbReference type="InterPro" id="IPR011623">
    <property type="entry name" value="7TMR_DISM_rcpt_extracell_dom1"/>
</dbReference>
<dbReference type="NCBIfam" id="TIGR00254">
    <property type="entry name" value="GGDEF"/>
    <property type="match status" value="1"/>
</dbReference>
<dbReference type="AlphaFoldDB" id="Q1N5U4"/>
<dbReference type="GO" id="GO:1902201">
    <property type="term" value="P:negative regulation of bacterial-type flagellum-dependent cell motility"/>
    <property type="evidence" value="ECO:0007669"/>
    <property type="project" value="TreeGrafter"/>
</dbReference>
<dbReference type="GO" id="GO:0043709">
    <property type="term" value="P:cell adhesion involved in single-species biofilm formation"/>
    <property type="evidence" value="ECO:0007669"/>
    <property type="project" value="TreeGrafter"/>
</dbReference>
<comment type="cofactor">
    <cofactor evidence="1">
        <name>Mg(2+)</name>
        <dbReference type="ChEBI" id="CHEBI:18420"/>
    </cofactor>
</comment>
<feature type="transmembrane region" description="Helical" evidence="4">
    <location>
        <begin position="328"/>
        <end position="348"/>
    </location>
</feature>
<dbReference type="HOGENOM" id="CLU_000445_105_4_6"/>
<dbReference type="InterPro" id="IPR029787">
    <property type="entry name" value="Nucleotide_cyclase"/>
</dbReference>
<feature type="transmembrane region" description="Helical" evidence="4">
    <location>
        <begin position="207"/>
        <end position="230"/>
    </location>
</feature>
<evidence type="ECO:0000259" key="5">
    <source>
        <dbReference type="PROSITE" id="PS50887"/>
    </source>
</evidence>
<sequence>MLHTIDHLAILKTHIIFLHLLLVLSLLKIFNCLLLLLVSGSCFSITVSKDTLNQAIWQDASIFIDASRQTTIEDVIDPIKTPFRPMIKGDLNPGVSGNKYWLKFPIRTDFDDPHHWIMHAEVSYLDYMNVYLVSDGEVVHRYINSDQDSFAQRSLDYRLLNTTHFHPANTQYTAYVETGMLKADTLSLNIRISDVVKFERFSKREQMILGMFFGACLTLMLISALLGWILRSNIYVIYSGYLLTNAFLWGFLNGYVFQFLFPQFGPFINHSYHIVYFAFAIMAIQFSRSYLETKNLSPTLDKILKWIQIVFTIGIIIRLFGIYAFPTYLSFIAILSLCFLPVVGYFCFIKGATYAKWYIVAWVIYAITLFLSALAALSNTIEWGMKPLLAAQFASLLESFLLALALIEKVKQLNSEISIVTQDSMRDELTQLVNRRFLNNKITQIFKHLRHDESLSLILIDADFFKQINDQYGHTVGDKVLIHLADTIREMTRPQDVVARYGGEEFVMILRTFDQESVKTIAERLRHHVKTKPYKDEQYEITLSVSLGVCPIEGRDLTQAIQYADIALYHAKSIGRDTACIYIPETHKVDVIASTL</sequence>
<feature type="domain" description="GGDEF" evidence="5">
    <location>
        <begin position="453"/>
        <end position="584"/>
    </location>
</feature>
<dbReference type="PANTHER" id="PTHR45138:SF9">
    <property type="entry name" value="DIGUANYLATE CYCLASE DGCM-RELATED"/>
    <property type="match status" value="1"/>
</dbReference>
<dbReference type="Pfam" id="PF00990">
    <property type="entry name" value="GGDEF"/>
    <property type="match status" value="1"/>
</dbReference>
<feature type="transmembrane region" description="Helical" evidence="4">
    <location>
        <begin position="303"/>
        <end position="322"/>
    </location>
</feature>
<dbReference type="EC" id="2.7.7.65" evidence="2"/>
<dbReference type="CDD" id="cd01949">
    <property type="entry name" value="GGDEF"/>
    <property type="match status" value="1"/>
</dbReference>
<dbReference type="FunFam" id="3.30.70.270:FF:000001">
    <property type="entry name" value="Diguanylate cyclase domain protein"/>
    <property type="match status" value="1"/>
</dbReference>
<feature type="transmembrane region" description="Helical" evidence="4">
    <location>
        <begin position="15"/>
        <end position="38"/>
    </location>
</feature>
<keyword evidence="7" id="KW-1185">Reference proteome</keyword>
<evidence type="ECO:0000256" key="3">
    <source>
        <dbReference type="ARBA" id="ARBA00034247"/>
    </source>
</evidence>
<dbReference type="Proteomes" id="UP000004263">
    <property type="component" value="Unassembled WGS sequence"/>
</dbReference>
<organism evidence="6 7">
    <name type="scientific">Bermanella marisrubri</name>
    <dbReference type="NCBI Taxonomy" id="207949"/>
    <lineage>
        <taxon>Bacteria</taxon>
        <taxon>Pseudomonadati</taxon>
        <taxon>Pseudomonadota</taxon>
        <taxon>Gammaproteobacteria</taxon>
        <taxon>Oceanospirillales</taxon>
        <taxon>Oceanospirillaceae</taxon>
        <taxon>Bermanella</taxon>
    </lineage>
</organism>
<dbReference type="GO" id="GO:0052621">
    <property type="term" value="F:diguanylate cyclase activity"/>
    <property type="evidence" value="ECO:0007669"/>
    <property type="project" value="UniProtKB-EC"/>
</dbReference>
<dbReference type="EMBL" id="AAQH01000001">
    <property type="protein sequence ID" value="EAT13848.1"/>
    <property type="molecule type" value="Genomic_DNA"/>
</dbReference>
<dbReference type="PANTHER" id="PTHR45138">
    <property type="entry name" value="REGULATORY COMPONENTS OF SENSORY TRANSDUCTION SYSTEM"/>
    <property type="match status" value="1"/>
</dbReference>
<evidence type="ECO:0000313" key="7">
    <source>
        <dbReference type="Proteomes" id="UP000004263"/>
    </source>
</evidence>
<feature type="transmembrane region" description="Helical" evidence="4">
    <location>
        <begin position="389"/>
        <end position="407"/>
    </location>
</feature>
<keyword evidence="4" id="KW-0812">Transmembrane</keyword>
<dbReference type="Gene3D" id="3.30.70.270">
    <property type="match status" value="1"/>
</dbReference>
<evidence type="ECO:0000256" key="4">
    <source>
        <dbReference type="SAM" id="Phobius"/>
    </source>
</evidence>
<dbReference type="SUPFAM" id="SSF55073">
    <property type="entry name" value="Nucleotide cyclase"/>
    <property type="match status" value="1"/>
</dbReference>
<evidence type="ECO:0000256" key="1">
    <source>
        <dbReference type="ARBA" id="ARBA00001946"/>
    </source>
</evidence>
<dbReference type="OrthoDB" id="5289013at2"/>
<protein>
    <recommendedName>
        <fullName evidence="2">diguanylate cyclase</fullName>
        <ecNumber evidence="2">2.7.7.65</ecNumber>
    </recommendedName>
</protein>
<reference evidence="6 7" key="1">
    <citation type="submission" date="2006-03" db="EMBL/GenBank/DDBJ databases">
        <authorList>
            <person name="Pinhassi J."/>
            <person name="Pedros-Alio C."/>
            <person name="Ferriera S."/>
            <person name="Johnson J."/>
            <person name="Kravitz S."/>
            <person name="Halpern A."/>
            <person name="Remington K."/>
            <person name="Beeson K."/>
            <person name="Tran B."/>
            <person name="Rogers Y.-H."/>
            <person name="Friedman R."/>
            <person name="Venter J.C."/>
        </authorList>
    </citation>
    <scope>NUCLEOTIDE SEQUENCE [LARGE SCALE GENOMIC DNA]</scope>
    <source>
        <strain evidence="6 7">RED65</strain>
    </source>
</reference>
<dbReference type="Pfam" id="PF07695">
    <property type="entry name" value="7TMR-DISM_7TM"/>
    <property type="match status" value="1"/>
</dbReference>
<dbReference type="SMART" id="SM00267">
    <property type="entry name" value="GGDEF"/>
    <property type="match status" value="1"/>
</dbReference>
<dbReference type="STRING" id="207949.RED65_10659"/>
<dbReference type="InterPro" id="IPR000160">
    <property type="entry name" value="GGDEF_dom"/>
</dbReference>
<dbReference type="PROSITE" id="PS50887">
    <property type="entry name" value="GGDEF"/>
    <property type="match status" value="1"/>
</dbReference>
<dbReference type="Gene3D" id="2.60.40.2380">
    <property type="match status" value="1"/>
</dbReference>
<evidence type="ECO:0000256" key="2">
    <source>
        <dbReference type="ARBA" id="ARBA00012528"/>
    </source>
</evidence>
<accession>Q1N5U4</accession>
<feature type="transmembrane region" description="Helical" evidence="4">
    <location>
        <begin position="357"/>
        <end position="377"/>
    </location>
</feature>
<dbReference type="InterPro" id="IPR011622">
    <property type="entry name" value="7TMR_DISM_rcpt_extracell_dom2"/>
</dbReference>
<keyword evidence="4" id="KW-1133">Transmembrane helix</keyword>
<feature type="transmembrane region" description="Helical" evidence="4">
    <location>
        <begin position="242"/>
        <end position="261"/>
    </location>
</feature>
<dbReference type="GO" id="GO:0005886">
    <property type="term" value="C:plasma membrane"/>
    <property type="evidence" value="ECO:0007669"/>
    <property type="project" value="TreeGrafter"/>
</dbReference>